<proteinExistence type="predicted"/>
<gene>
    <name evidence="1" type="ORF">GCM10017786_60090</name>
</gene>
<accession>A0ABQ3JCJ6</accession>
<dbReference type="Proteomes" id="UP000605897">
    <property type="component" value="Unassembled WGS sequence"/>
</dbReference>
<name>A0ABQ3JCJ6_9PSEU</name>
<reference evidence="2" key="1">
    <citation type="journal article" date="2019" name="Int. J. Syst. Evol. Microbiol.">
        <title>The Global Catalogue of Microorganisms (GCM) 10K type strain sequencing project: providing services to taxonomists for standard genome sequencing and annotation.</title>
        <authorList>
            <consortium name="The Broad Institute Genomics Platform"/>
            <consortium name="The Broad Institute Genome Sequencing Center for Infectious Disease"/>
            <person name="Wu L."/>
            <person name="Ma J."/>
        </authorList>
    </citation>
    <scope>NUCLEOTIDE SEQUENCE [LARGE SCALE GENOMIC DNA]</scope>
    <source>
        <strain evidence="2">CGMCC 4.7677</strain>
    </source>
</reference>
<evidence type="ECO:0000313" key="1">
    <source>
        <dbReference type="EMBL" id="GHF18326.1"/>
    </source>
</evidence>
<dbReference type="EMBL" id="BNAU01000008">
    <property type="protein sequence ID" value="GHF18326.1"/>
    <property type="molecule type" value="Genomic_DNA"/>
</dbReference>
<comment type="caution">
    <text evidence="1">The sequence shown here is derived from an EMBL/GenBank/DDBJ whole genome shotgun (WGS) entry which is preliminary data.</text>
</comment>
<keyword evidence="2" id="KW-1185">Reference proteome</keyword>
<evidence type="ECO:0000313" key="2">
    <source>
        <dbReference type="Proteomes" id="UP000605897"/>
    </source>
</evidence>
<organism evidence="1 2">
    <name type="scientific">Amycolatopsis deserti</name>
    <dbReference type="NCBI Taxonomy" id="185696"/>
    <lineage>
        <taxon>Bacteria</taxon>
        <taxon>Bacillati</taxon>
        <taxon>Actinomycetota</taxon>
        <taxon>Actinomycetes</taxon>
        <taxon>Pseudonocardiales</taxon>
        <taxon>Pseudonocardiaceae</taxon>
        <taxon>Amycolatopsis</taxon>
    </lineage>
</organism>
<protein>
    <submittedName>
        <fullName evidence="1">Uncharacterized protein</fullName>
    </submittedName>
</protein>
<sequence>MPLSPALPNGVRTPSTKATVRTARAVGARGVAATMCSLCQYWDRRLPGGNDATLTLVTRG</sequence>